<evidence type="ECO:0000313" key="3">
    <source>
        <dbReference type="EMBL" id="CAK9267195.1"/>
    </source>
</evidence>
<dbReference type="Gene3D" id="3.40.50.720">
    <property type="entry name" value="NAD(P)-binding Rossmann-like Domain"/>
    <property type="match status" value="1"/>
</dbReference>
<keyword evidence="1" id="KW-0560">Oxidoreductase</keyword>
<dbReference type="EMBL" id="OZ020114">
    <property type="protein sequence ID" value="CAK9267195.1"/>
    <property type="molecule type" value="Genomic_DNA"/>
</dbReference>
<name>A0ABP0WNM8_9BRYO</name>
<evidence type="ECO:0000256" key="1">
    <source>
        <dbReference type="ARBA" id="ARBA00023002"/>
    </source>
</evidence>
<evidence type="ECO:0000259" key="2">
    <source>
        <dbReference type="Pfam" id="PF01370"/>
    </source>
</evidence>
<accession>A0ABP0WNM8</accession>
<proteinExistence type="predicted"/>
<reference evidence="3" key="1">
    <citation type="submission" date="2024-02" db="EMBL/GenBank/DDBJ databases">
        <authorList>
            <consortium name="ELIXIR-Norway"/>
            <consortium name="Elixir Norway"/>
        </authorList>
    </citation>
    <scope>NUCLEOTIDE SEQUENCE</scope>
</reference>
<dbReference type="CDD" id="cd08958">
    <property type="entry name" value="FR_SDR_e"/>
    <property type="match status" value="1"/>
</dbReference>
<dbReference type="InterPro" id="IPR001509">
    <property type="entry name" value="Epimerase_deHydtase"/>
</dbReference>
<dbReference type="PANTHER" id="PTHR10366:SF503">
    <property type="entry name" value="TETRAKETIDE ALPHA-PYRONE REDUCTASE 2"/>
    <property type="match status" value="1"/>
</dbReference>
<dbReference type="Pfam" id="PF01370">
    <property type="entry name" value="Epimerase"/>
    <property type="match status" value="1"/>
</dbReference>
<evidence type="ECO:0000313" key="4">
    <source>
        <dbReference type="Proteomes" id="UP001497444"/>
    </source>
</evidence>
<dbReference type="SUPFAM" id="SSF51735">
    <property type="entry name" value="NAD(P)-binding Rossmann-fold domains"/>
    <property type="match status" value="1"/>
</dbReference>
<keyword evidence="4" id="KW-1185">Reference proteome</keyword>
<dbReference type="InterPro" id="IPR050425">
    <property type="entry name" value="NAD(P)_dehydrat-like"/>
</dbReference>
<gene>
    <name evidence="3" type="ORF">CSSPJE1EN1_LOCUS12673</name>
</gene>
<protein>
    <recommendedName>
        <fullName evidence="2">NAD-dependent epimerase/dehydratase domain-containing protein</fullName>
    </recommendedName>
</protein>
<organism evidence="3 4">
    <name type="scientific">Sphagnum jensenii</name>
    <dbReference type="NCBI Taxonomy" id="128206"/>
    <lineage>
        <taxon>Eukaryota</taxon>
        <taxon>Viridiplantae</taxon>
        <taxon>Streptophyta</taxon>
        <taxon>Embryophyta</taxon>
        <taxon>Bryophyta</taxon>
        <taxon>Sphagnophytina</taxon>
        <taxon>Sphagnopsida</taxon>
        <taxon>Sphagnales</taxon>
        <taxon>Sphagnaceae</taxon>
        <taxon>Sphagnum</taxon>
    </lineage>
</organism>
<dbReference type="Proteomes" id="UP001497444">
    <property type="component" value="Chromosome 19"/>
</dbReference>
<sequence length="331" mass="36807">MDQKKKLEVCVTGGTGFIASHLIRALLHKGYNVRTTVRNPEDVSKTGFLWKMPNAKEQLRIVQADLMEEGSFDAAVSGVSCVFHTASPVAINPDMNPEVTFVRTHVQGNINVLTACTKSPSIKRIILTSSCSAIRYDYNHTIEDPPLDESIWSNIDYCKEYKMSYAMAKTLGEKEAHAFAKERGLDLVVINPSFVLGPMLTPTPTSTISIVLHFITTGAGEYPNMRIGWVHIDDVVTAHLLAFEVPSANGRYICSGEVAHFGDVLQMLYNKYPKLKTSERSCSKEKGNNIFHTLDTSKIQSLGLRGFKSLEQMIDDTIQSFHQHGLLQNLL</sequence>
<dbReference type="PANTHER" id="PTHR10366">
    <property type="entry name" value="NAD DEPENDENT EPIMERASE/DEHYDRATASE"/>
    <property type="match status" value="1"/>
</dbReference>
<dbReference type="InterPro" id="IPR036291">
    <property type="entry name" value="NAD(P)-bd_dom_sf"/>
</dbReference>
<feature type="domain" description="NAD-dependent epimerase/dehydratase" evidence="2">
    <location>
        <begin position="9"/>
        <end position="248"/>
    </location>
</feature>